<accession>A0A3B1C2L8</accession>
<dbReference type="EMBL" id="UOGC01000165">
    <property type="protein sequence ID" value="VAX24429.1"/>
    <property type="molecule type" value="Genomic_DNA"/>
</dbReference>
<evidence type="ECO:0008006" key="2">
    <source>
        <dbReference type="Google" id="ProtNLM"/>
    </source>
</evidence>
<evidence type="ECO:0000313" key="1">
    <source>
        <dbReference type="EMBL" id="VAX24429.1"/>
    </source>
</evidence>
<dbReference type="SMART" id="SM00938">
    <property type="entry name" value="P-II"/>
    <property type="match status" value="1"/>
</dbReference>
<protein>
    <recommendedName>
        <fullName evidence="2">Nitrogen regulatory protein P-II</fullName>
    </recommendedName>
</protein>
<dbReference type="SUPFAM" id="SSF54913">
    <property type="entry name" value="GlnB-like"/>
    <property type="match status" value="1"/>
</dbReference>
<gene>
    <name evidence="1" type="ORF">MNBD_NITROSPINAE01-53</name>
</gene>
<dbReference type="InterPro" id="IPR015867">
    <property type="entry name" value="N-reg_PII/ATP_PRibTrfase_C"/>
</dbReference>
<dbReference type="InterPro" id="IPR002187">
    <property type="entry name" value="N-reg_PII"/>
</dbReference>
<dbReference type="GO" id="GO:0030234">
    <property type="term" value="F:enzyme regulator activity"/>
    <property type="evidence" value="ECO:0007669"/>
    <property type="project" value="InterPro"/>
</dbReference>
<dbReference type="Pfam" id="PF00543">
    <property type="entry name" value="P-II"/>
    <property type="match status" value="1"/>
</dbReference>
<proteinExistence type="predicted"/>
<organism evidence="1">
    <name type="scientific">hydrothermal vent metagenome</name>
    <dbReference type="NCBI Taxonomy" id="652676"/>
    <lineage>
        <taxon>unclassified sequences</taxon>
        <taxon>metagenomes</taxon>
        <taxon>ecological metagenomes</taxon>
    </lineage>
</organism>
<dbReference type="Gene3D" id="3.30.70.120">
    <property type="match status" value="1"/>
</dbReference>
<dbReference type="AlphaFoldDB" id="A0A3B1C2L8"/>
<dbReference type="InterPro" id="IPR011322">
    <property type="entry name" value="N-reg_PII-like_a/b"/>
</dbReference>
<reference evidence="1" key="1">
    <citation type="submission" date="2018-06" db="EMBL/GenBank/DDBJ databases">
        <authorList>
            <person name="Zhirakovskaya E."/>
        </authorList>
    </citation>
    <scope>NUCLEOTIDE SEQUENCE</scope>
</reference>
<name>A0A3B1C2L8_9ZZZZ</name>
<dbReference type="PROSITE" id="PS51343">
    <property type="entry name" value="PII_GLNB_DOM"/>
    <property type="match status" value="1"/>
</dbReference>
<sequence length="114" mass="12215">MRFSLILTICPTDNQQKIVDAAKAEGVTGATLLSATGTGVKEAKTFFGLSLDRPQEAIIMVAERHCVPSVMKAIYDAGDMVQPGNGICFALPLDAVMGLESQLSVLKKKVEKYI</sequence>
<dbReference type="GO" id="GO:0006808">
    <property type="term" value="P:regulation of nitrogen utilization"/>
    <property type="evidence" value="ECO:0007669"/>
    <property type="project" value="InterPro"/>
</dbReference>